<dbReference type="Proteomes" id="UP001500274">
    <property type="component" value="Unassembled WGS sequence"/>
</dbReference>
<reference evidence="2" key="1">
    <citation type="journal article" date="2019" name="Int. J. Syst. Evol. Microbiol.">
        <title>The Global Catalogue of Microorganisms (GCM) 10K type strain sequencing project: providing services to taxonomists for standard genome sequencing and annotation.</title>
        <authorList>
            <consortium name="The Broad Institute Genomics Platform"/>
            <consortium name="The Broad Institute Genome Sequencing Center for Infectious Disease"/>
            <person name="Wu L."/>
            <person name="Ma J."/>
        </authorList>
    </citation>
    <scope>NUCLEOTIDE SEQUENCE [LARGE SCALE GENOMIC DNA]</scope>
    <source>
        <strain evidence="2">JCM 16365</strain>
    </source>
</reference>
<protein>
    <submittedName>
        <fullName evidence="1">Uncharacterized protein</fullName>
    </submittedName>
</protein>
<evidence type="ECO:0000313" key="2">
    <source>
        <dbReference type="Proteomes" id="UP001500274"/>
    </source>
</evidence>
<gene>
    <name evidence="1" type="ORF">GCM10009862_06590</name>
</gene>
<evidence type="ECO:0000313" key="1">
    <source>
        <dbReference type="EMBL" id="GAA2570479.1"/>
    </source>
</evidence>
<name>A0ABP6BHJ3_9MICO</name>
<sequence length="202" mass="22390">MSALSVRVKPDGVFEVLRHFAARTPEDAAHHYDIDLDPETGVIERVVRTRGLDIPTDRRGKALEPRRAANRVVTLAEPNRPLTGEALREVARALVTPYPLVWTGDDPAASVLGADAMLEALEAARYDGRRFTDEHWRVLAYGGAHQRITVTPLLWLRHVPGAGPAYSLIEGHRVARNEGGKPAVLLRLSRKWQDGVAEDEVF</sequence>
<dbReference type="RefSeq" id="WP_344226861.1">
    <property type="nucleotide sequence ID" value="NZ_BAAARI010000003.1"/>
</dbReference>
<comment type="caution">
    <text evidence="1">The sequence shown here is derived from an EMBL/GenBank/DDBJ whole genome shotgun (WGS) entry which is preliminary data.</text>
</comment>
<accession>A0ABP6BHJ3</accession>
<dbReference type="EMBL" id="BAAARI010000003">
    <property type="protein sequence ID" value="GAA2570479.1"/>
    <property type="molecule type" value="Genomic_DNA"/>
</dbReference>
<keyword evidence="2" id="KW-1185">Reference proteome</keyword>
<proteinExistence type="predicted"/>
<organism evidence="1 2">
    <name type="scientific">Microbacterium binotii</name>
    <dbReference type="NCBI Taxonomy" id="462710"/>
    <lineage>
        <taxon>Bacteria</taxon>
        <taxon>Bacillati</taxon>
        <taxon>Actinomycetota</taxon>
        <taxon>Actinomycetes</taxon>
        <taxon>Micrococcales</taxon>
        <taxon>Microbacteriaceae</taxon>
        <taxon>Microbacterium</taxon>
    </lineage>
</organism>